<reference evidence="7" key="1">
    <citation type="journal article" date="2020" name="Stud. Mycol.">
        <title>101 Dothideomycetes genomes: a test case for predicting lifestyles and emergence of pathogens.</title>
        <authorList>
            <person name="Haridas S."/>
            <person name="Albert R."/>
            <person name="Binder M."/>
            <person name="Bloem J."/>
            <person name="Labutti K."/>
            <person name="Salamov A."/>
            <person name="Andreopoulos B."/>
            <person name="Baker S."/>
            <person name="Barry K."/>
            <person name="Bills G."/>
            <person name="Bluhm B."/>
            <person name="Cannon C."/>
            <person name="Castanera R."/>
            <person name="Culley D."/>
            <person name="Daum C."/>
            <person name="Ezra D."/>
            <person name="Gonzalez J."/>
            <person name="Henrissat B."/>
            <person name="Kuo A."/>
            <person name="Liang C."/>
            <person name="Lipzen A."/>
            <person name="Lutzoni F."/>
            <person name="Magnuson J."/>
            <person name="Mondo S."/>
            <person name="Nolan M."/>
            <person name="Ohm R."/>
            <person name="Pangilinan J."/>
            <person name="Park H.-J."/>
            <person name="Ramirez L."/>
            <person name="Alfaro M."/>
            <person name="Sun H."/>
            <person name="Tritt A."/>
            <person name="Yoshinaga Y."/>
            <person name="Zwiers L.-H."/>
            <person name="Turgeon B."/>
            <person name="Goodwin S."/>
            <person name="Spatafora J."/>
            <person name="Crous P."/>
            <person name="Grigoriev I."/>
        </authorList>
    </citation>
    <scope>NUCLEOTIDE SEQUENCE</scope>
    <source>
        <strain evidence="7">CBS 133067</strain>
    </source>
</reference>
<keyword evidence="2 5" id="KW-0812">Transmembrane</keyword>
<dbReference type="PANTHER" id="PTHR24064">
    <property type="entry name" value="SOLUTE CARRIER FAMILY 22 MEMBER"/>
    <property type="match status" value="1"/>
</dbReference>
<dbReference type="InterPro" id="IPR020846">
    <property type="entry name" value="MFS_dom"/>
</dbReference>
<comment type="caution">
    <text evidence="7">The sequence shown here is derived from an EMBL/GenBank/DDBJ whole genome shotgun (WGS) entry which is preliminary data.</text>
</comment>
<name>A0A9P4M3A5_9PEZI</name>
<protein>
    <submittedName>
        <fullName evidence="7">MFS general substrate transporter</fullName>
    </submittedName>
</protein>
<gene>
    <name evidence="7" type="ORF">NA57DRAFT_69432</name>
</gene>
<evidence type="ECO:0000259" key="6">
    <source>
        <dbReference type="PROSITE" id="PS50850"/>
    </source>
</evidence>
<dbReference type="PROSITE" id="PS50850">
    <property type="entry name" value="MFS"/>
    <property type="match status" value="1"/>
</dbReference>
<evidence type="ECO:0000256" key="1">
    <source>
        <dbReference type="ARBA" id="ARBA00004141"/>
    </source>
</evidence>
<dbReference type="GO" id="GO:0022857">
    <property type="term" value="F:transmembrane transporter activity"/>
    <property type="evidence" value="ECO:0007669"/>
    <property type="project" value="InterPro"/>
</dbReference>
<sequence length="587" mass="66887">MADGPPAGENPESLLNETLFPDDAYERRTYWADLPRKQKLAWVNRQAREESGRELASVWEIFKKDPLRPFSLYFQNYVVTGMGFFTEGYTLFSVGNLLTLFEAVWPECYKNYQVCSSVWVQAINYLEIVGIILGQTMIGIVGDWIGRRWGIIQDAVTMCLGATLLTAMWGRSLYGWTIMYALALLVFGIGVGGEYPMTSITAMEGVRGQGTTRADKLHRGRTVTLSFLMQGWGQVINQVVLILCMLVFHGGGNPPYSKLATQWTFRVSFAFIVAFLVYLIYLPSRQRSNVTGYDVKSLKLVSSHYWHRLVGTSLCWFCNDFPFYGNQIFRNAFLKIVTSNSDEVVTQWLWNLTNVGCELVGYYLASMLIDYKLYGRKRMQAVGFLMSFILFIIAAAAFPILDVPGPGGHGFEFIYFFSSFWIQFGPNSTTFILAAEVYPAPVRATAHGVSAAVGKLGALAATILYNYISARVKFWVVSWFGLIGFILTVVFIPDTTGLDLREQERYWQFVREGREQEYHGIAIHPRHLSLYERVILKRGNRYDGELDRQMKMDELRKLYEKVNEATGKEEKEDDRCDGDCQRVQCMS</sequence>
<dbReference type="OrthoDB" id="433512at2759"/>
<evidence type="ECO:0000256" key="2">
    <source>
        <dbReference type="ARBA" id="ARBA00022692"/>
    </source>
</evidence>
<dbReference type="Gene3D" id="1.20.1250.20">
    <property type="entry name" value="MFS general substrate transporter like domains"/>
    <property type="match status" value="1"/>
</dbReference>
<dbReference type="InterPro" id="IPR036259">
    <property type="entry name" value="MFS_trans_sf"/>
</dbReference>
<proteinExistence type="predicted"/>
<feature type="transmembrane region" description="Helical" evidence="5">
    <location>
        <begin position="413"/>
        <end position="434"/>
    </location>
</feature>
<accession>A0A9P4M3A5</accession>
<evidence type="ECO:0000256" key="3">
    <source>
        <dbReference type="ARBA" id="ARBA00022989"/>
    </source>
</evidence>
<feature type="transmembrane region" description="Helical" evidence="5">
    <location>
        <begin position="263"/>
        <end position="281"/>
    </location>
</feature>
<feature type="transmembrane region" description="Helical" evidence="5">
    <location>
        <begin position="381"/>
        <end position="401"/>
    </location>
</feature>
<keyword evidence="3 5" id="KW-1133">Transmembrane helix</keyword>
<evidence type="ECO:0000256" key="5">
    <source>
        <dbReference type="SAM" id="Phobius"/>
    </source>
</evidence>
<dbReference type="Proteomes" id="UP000799772">
    <property type="component" value="Unassembled WGS sequence"/>
</dbReference>
<feature type="transmembrane region" description="Helical" evidence="5">
    <location>
        <begin position="446"/>
        <end position="468"/>
    </location>
</feature>
<evidence type="ECO:0000256" key="4">
    <source>
        <dbReference type="ARBA" id="ARBA00023136"/>
    </source>
</evidence>
<dbReference type="SUPFAM" id="SSF103473">
    <property type="entry name" value="MFS general substrate transporter"/>
    <property type="match status" value="1"/>
</dbReference>
<feature type="transmembrane region" description="Helical" evidence="5">
    <location>
        <begin position="173"/>
        <end position="193"/>
    </location>
</feature>
<evidence type="ECO:0000313" key="8">
    <source>
        <dbReference type="Proteomes" id="UP000799772"/>
    </source>
</evidence>
<keyword evidence="4 5" id="KW-0472">Membrane</keyword>
<comment type="subcellular location">
    <subcellularLocation>
        <location evidence="1">Membrane</location>
        <topology evidence="1">Multi-pass membrane protein</topology>
    </subcellularLocation>
</comment>
<feature type="transmembrane region" description="Helical" evidence="5">
    <location>
        <begin position="474"/>
        <end position="492"/>
    </location>
</feature>
<dbReference type="EMBL" id="ML978140">
    <property type="protein sequence ID" value="KAF2093072.1"/>
    <property type="molecule type" value="Genomic_DNA"/>
</dbReference>
<dbReference type="Pfam" id="PF00083">
    <property type="entry name" value="Sugar_tr"/>
    <property type="match status" value="2"/>
</dbReference>
<feature type="domain" description="Major facilitator superfamily (MFS) profile" evidence="6">
    <location>
        <begin position="76"/>
        <end position="496"/>
    </location>
</feature>
<evidence type="ECO:0000313" key="7">
    <source>
        <dbReference type="EMBL" id="KAF2093072.1"/>
    </source>
</evidence>
<dbReference type="InterPro" id="IPR005828">
    <property type="entry name" value="MFS_sugar_transport-like"/>
</dbReference>
<feature type="transmembrane region" description="Helical" evidence="5">
    <location>
        <begin position="231"/>
        <end position="251"/>
    </location>
</feature>
<organism evidence="7 8">
    <name type="scientific">Rhizodiscina lignyota</name>
    <dbReference type="NCBI Taxonomy" id="1504668"/>
    <lineage>
        <taxon>Eukaryota</taxon>
        <taxon>Fungi</taxon>
        <taxon>Dikarya</taxon>
        <taxon>Ascomycota</taxon>
        <taxon>Pezizomycotina</taxon>
        <taxon>Dothideomycetes</taxon>
        <taxon>Pleosporomycetidae</taxon>
        <taxon>Aulographales</taxon>
        <taxon>Rhizodiscinaceae</taxon>
        <taxon>Rhizodiscina</taxon>
    </lineage>
</organism>
<dbReference type="GO" id="GO:0016020">
    <property type="term" value="C:membrane"/>
    <property type="evidence" value="ECO:0007669"/>
    <property type="project" value="UniProtKB-SubCell"/>
</dbReference>
<keyword evidence="8" id="KW-1185">Reference proteome</keyword>
<dbReference type="AlphaFoldDB" id="A0A9P4M3A5"/>